<dbReference type="SUPFAM" id="SSF53649">
    <property type="entry name" value="Alkaline phosphatase-like"/>
    <property type="match status" value="1"/>
</dbReference>
<keyword evidence="1" id="KW-0472">Membrane</keyword>
<feature type="transmembrane region" description="Helical" evidence="1">
    <location>
        <begin position="577"/>
        <end position="596"/>
    </location>
</feature>
<dbReference type="PANTHER" id="PTHR23071:SF1">
    <property type="entry name" value="GPI ETHANOLAMINE PHOSPHATE TRANSFERASE 3"/>
    <property type="match status" value="1"/>
</dbReference>
<gene>
    <name evidence="2" type="ORF">RS030_172614</name>
</gene>
<sequence>MGRIMIITYLVMLLLGVLLFFDGFYHDQSNIVFVSNGIKSNEDVGVSSFEIDPIYNRVIIFVIDSLRVDFLNIEKRNPNKYNHNKLKNINSLMMSSKLRSHVRFYNFKSDFPTITTFRVKALMTGKNPGFLELYHSLNPQKSKETSNILLELKMKNGTSTIIGDDTWSHIFGDFITNDHKHNSYNVFDFDSLDNYVYNKSRVYLDLKKNISTKYGDWKLLVMHSIGLDHIGHVMGCNNDLFANKLSEFDNFAKDTILKLLWLDESVIGNNNMNKLEFVQIIENYINQEYPTANKEKILFLLFGDHGQNDDGSHGGPNIKEVSSGFFAFSTIPFKKMMDQDENWYGLETHDSNSISFEKRIEKINTFDQLDIVPVLSSSLGIPIPENNLGVFNSDFFVEFSKVGNYNEKNEDLNTNNSKELMLHAKIMHNNALQLYKIYIRKKRKGYKKDEIDILFSEFKESYERFLTLEGIDIIKESFEDICKKHISISFKLSKISKNMLYMDRSEFDWVKIAQGLLIITSLLIFVLILIITKIDPYSQTKVVIGNKPLIMVFLASFFFSGSFNSIGITLFDKKVCSYIPLFNTATCLTCFLMFIFTKFRFEIKAFCRKAYYLGINSGIESRWVLLWLVTCFFCLVQFCSYSAGFVKNENSIVGFLLSSYQIISLFLGMKNNLRGILVPIIQLCLVRLTYYLNVNFWKNISLFSYFNEFLAVSLLISYLYLILFFYRNILNKFNIFLVLLSPLYVWFKWINNIYIVRTIGVALIFHIISNMVSKYMSKGSAHKECIDDVELNNKWITNNLIMMLMLKNSMVAQFSVSGIIQLIEFEKVNTRKENTKGQILRGIENVVVLYLVSINNLFNLGIKLDIDSVPEYVGFIGTEEFNLFLSHILTGYFVTSHLYTLASQISVKSVWNKRSSRALVSSILLSRLLFTMIGVVVLRGNIMVWQLLSPKLVYELLFAVLFSLYSLFI</sequence>
<dbReference type="EMBL" id="JAWDEY010000008">
    <property type="protein sequence ID" value="KAK6590162.1"/>
    <property type="molecule type" value="Genomic_DNA"/>
</dbReference>
<dbReference type="GO" id="GO:0051377">
    <property type="term" value="F:mannose-ethanolamine phosphotransferase activity"/>
    <property type="evidence" value="ECO:0007669"/>
    <property type="project" value="TreeGrafter"/>
</dbReference>
<reference evidence="2 3" key="1">
    <citation type="submission" date="2023-10" db="EMBL/GenBank/DDBJ databases">
        <title>Comparative genomics analysis reveals potential genetic determinants of host preference in Cryptosporidium xiaoi.</title>
        <authorList>
            <person name="Xiao L."/>
            <person name="Li J."/>
        </authorList>
    </citation>
    <scope>NUCLEOTIDE SEQUENCE [LARGE SCALE GENOMIC DNA]</scope>
    <source>
        <strain evidence="2 3">52996</strain>
    </source>
</reference>
<dbReference type="Proteomes" id="UP001311799">
    <property type="component" value="Unassembled WGS sequence"/>
</dbReference>
<dbReference type="AlphaFoldDB" id="A0AAV9XZY4"/>
<dbReference type="GO" id="GO:0006506">
    <property type="term" value="P:GPI anchor biosynthetic process"/>
    <property type="evidence" value="ECO:0007669"/>
    <property type="project" value="InterPro"/>
</dbReference>
<organism evidence="2 3">
    <name type="scientific">Cryptosporidium xiaoi</name>
    <dbReference type="NCBI Taxonomy" id="659607"/>
    <lineage>
        <taxon>Eukaryota</taxon>
        <taxon>Sar</taxon>
        <taxon>Alveolata</taxon>
        <taxon>Apicomplexa</taxon>
        <taxon>Conoidasida</taxon>
        <taxon>Coccidia</taxon>
        <taxon>Eucoccidiorida</taxon>
        <taxon>Eimeriorina</taxon>
        <taxon>Cryptosporidiidae</taxon>
        <taxon>Cryptosporidium</taxon>
    </lineage>
</organism>
<feature type="transmembrane region" description="Helical" evidence="1">
    <location>
        <begin position="676"/>
        <end position="693"/>
    </location>
</feature>
<dbReference type="InterPro" id="IPR039524">
    <property type="entry name" value="PIGO/GPI13"/>
</dbReference>
<comment type="caution">
    <text evidence="2">The sequence shown here is derived from an EMBL/GenBank/DDBJ whole genome shotgun (WGS) entry which is preliminary data.</text>
</comment>
<feature type="transmembrane region" description="Helical" evidence="1">
    <location>
        <begin position="624"/>
        <end position="646"/>
    </location>
</feature>
<feature type="transmembrane region" description="Helical" evidence="1">
    <location>
        <begin position="552"/>
        <end position="571"/>
    </location>
</feature>
<keyword evidence="1" id="KW-1133">Transmembrane helix</keyword>
<evidence type="ECO:0000313" key="2">
    <source>
        <dbReference type="EMBL" id="KAK6590162.1"/>
    </source>
</evidence>
<evidence type="ECO:0008006" key="4">
    <source>
        <dbReference type="Google" id="ProtNLM"/>
    </source>
</evidence>
<dbReference type="PANTHER" id="PTHR23071">
    <property type="entry name" value="PHOSPHATIDYLINOSITOL GLYCAN"/>
    <property type="match status" value="1"/>
</dbReference>
<proteinExistence type="predicted"/>
<evidence type="ECO:0000256" key="1">
    <source>
        <dbReference type="SAM" id="Phobius"/>
    </source>
</evidence>
<feature type="transmembrane region" description="Helical" evidence="1">
    <location>
        <begin position="952"/>
        <end position="968"/>
    </location>
</feature>
<accession>A0AAV9XZY4</accession>
<feature type="transmembrane region" description="Helical" evidence="1">
    <location>
        <begin position="705"/>
        <end position="726"/>
    </location>
</feature>
<keyword evidence="3" id="KW-1185">Reference proteome</keyword>
<feature type="transmembrane region" description="Helical" evidence="1">
    <location>
        <begin position="7"/>
        <end position="25"/>
    </location>
</feature>
<dbReference type="GO" id="GO:0005789">
    <property type="term" value="C:endoplasmic reticulum membrane"/>
    <property type="evidence" value="ECO:0007669"/>
    <property type="project" value="TreeGrafter"/>
</dbReference>
<feature type="transmembrane region" description="Helical" evidence="1">
    <location>
        <begin position="652"/>
        <end position="669"/>
    </location>
</feature>
<feature type="transmembrane region" description="Helical" evidence="1">
    <location>
        <begin position="733"/>
        <end position="749"/>
    </location>
</feature>
<keyword evidence="1" id="KW-0812">Transmembrane</keyword>
<feature type="transmembrane region" description="Helical" evidence="1">
    <location>
        <begin position="512"/>
        <end position="531"/>
    </location>
</feature>
<name>A0AAV9XZY4_9CRYT</name>
<dbReference type="Gene3D" id="3.40.720.10">
    <property type="entry name" value="Alkaline Phosphatase, subunit A"/>
    <property type="match status" value="1"/>
</dbReference>
<feature type="transmembrane region" description="Helical" evidence="1">
    <location>
        <begin position="755"/>
        <end position="773"/>
    </location>
</feature>
<dbReference type="InterPro" id="IPR017850">
    <property type="entry name" value="Alkaline_phosphatase_core_sf"/>
</dbReference>
<evidence type="ECO:0000313" key="3">
    <source>
        <dbReference type="Proteomes" id="UP001311799"/>
    </source>
</evidence>
<feature type="transmembrane region" description="Helical" evidence="1">
    <location>
        <begin position="918"/>
        <end position="940"/>
    </location>
</feature>
<protein>
    <recommendedName>
        <fullName evidence="4">GPI ethanolamine phosphate transferase 3</fullName>
    </recommendedName>
</protein>